<reference evidence="1" key="1">
    <citation type="submission" date="2023-05" db="EMBL/GenBank/DDBJ databases">
        <title>Nepenthes gracilis genome sequencing.</title>
        <authorList>
            <person name="Fukushima K."/>
        </authorList>
    </citation>
    <scope>NUCLEOTIDE SEQUENCE</scope>
    <source>
        <strain evidence="1">SING2019-196</strain>
    </source>
</reference>
<evidence type="ECO:0000313" key="2">
    <source>
        <dbReference type="Proteomes" id="UP001279734"/>
    </source>
</evidence>
<gene>
    <name evidence="1" type="ORF">Nepgr_024011</name>
</gene>
<protein>
    <submittedName>
        <fullName evidence="1">Uncharacterized protein</fullName>
    </submittedName>
</protein>
<dbReference type="AlphaFoldDB" id="A0AAD3XYD8"/>
<comment type="caution">
    <text evidence="1">The sequence shown here is derived from an EMBL/GenBank/DDBJ whole genome shotgun (WGS) entry which is preliminary data.</text>
</comment>
<proteinExistence type="predicted"/>
<evidence type="ECO:0000313" key="1">
    <source>
        <dbReference type="EMBL" id="GMH22168.1"/>
    </source>
</evidence>
<accession>A0AAD3XYD8</accession>
<dbReference type="Proteomes" id="UP001279734">
    <property type="component" value="Unassembled WGS sequence"/>
</dbReference>
<keyword evidence="2" id="KW-1185">Reference proteome</keyword>
<organism evidence="1 2">
    <name type="scientific">Nepenthes gracilis</name>
    <name type="common">Slender pitcher plant</name>
    <dbReference type="NCBI Taxonomy" id="150966"/>
    <lineage>
        <taxon>Eukaryota</taxon>
        <taxon>Viridiplantae</taxon>
        <taxon>Streptophyta</taxon>
        <taxon>Embryophyta</taxon>
        <taxon>Tracheophyta</taxon>
        <taxon>Spermatophyta</taxon>
        <taxon>Magnoliopsida</taxon>
        <taxon>eudicotyledons</taxon>
        <taxon>Gunneridae</taxon>
        <taxon>Pentapetalae</taxon>
        <taxon>Caryophyllales</taxon>
        <taxon>Nepenthaceae</taxon>
        <taxon>Nepenthes</taxon>
    </lineage>
</organism>
<name>A0AAD3XYD8_NEPGR</name>
<dbReference type="EMBL" id="BSYO01000024">
    <property type="protein sequence ID" value="GMH22168.1"/>
    <property type="molecule type" value="Genomic_DNA"/>
</dbReference>
<sequence length="77" mass="8610">MDATILPIVESARAFRLWCNNPGRWRWPFLLVDFFLVWFSQIGAGVAFGLLDAPSACVGPCNSPALLPEWLYAVIIE</sequence>